<dbReference type="GO" id="GO:0010181">
    <property type="term" value="F:FMN binding"/>
    <property type="evidence" value="ECO:0007669"/>
    <property type="project" value="TreeGrafter"/>
</dbReference>
<proteinExistence type="predicted"/>
<dbReference type="GO" id="GO:0006783">
    <property type="term" value="P:heme biosynthetic process"/>
    <property type="evidence" value="ECO:0007669"/>
    <property type="project" value="TreeGrafter"/>
</dbReference>
<reference evidence="3" key="2">
    <citation type="submission" date="2020-08" db="EMBL/GenBank/DDBJ databases">
        <title>The Agave Microbiome: Exploring the role of microbial communities in plant adaptations to desert environments.</title>
        <authorList>
            <person name="Partida-Martinez L.P."/>
        </authorList>
    </citation>
    <scope>NUCLEOTIDE SEQUENCE [LARGE SCALE GENOMIC DNA]</scope>
    <source>
        <strain evidence="3">AT2.8</strain>
    </source>
</reference>
<gene>
    <name evidence="2" type="ORF">F4694_003574</name>
</gene>
<accession>A0A852TI50</accession>
<comment type="caution">
    <text evidence="2">The sequence shown here is derived from an EMBL/GenBank/DDBJ whole genome shotgun (WGS) entry which is preliminary data.</text>
</comment>
<dbReference type="SUPFAM" id="SSF52218">
    <property type="entry name" value="Flavoproteins"/>
    <property type="match status" value="1"/>
</dbReference>
<dbReference type="Proteomes" id="UP000548423">
    <property type="component" value="Unassembled WGS sequence"/>
</dbReference>
<organism evidence="2 3">
    <name type="scientific">Neobacillus niacini</name>
    <dbReference type="NCBI Taxonomy" id="86668"/>
    <lineage>
        <taxon>Bacteria</taxon>
        <taxon>Bacillati</taxon>
        <taxon>Bacillota</taxon>
        <taxon>Bacilli</taxon>
        <taxon>Bacillales</taxon>
        <taxon>Bacillaceae</taxon>
        <taxon>Neobacillus</taxon>
    </lineage>
</organism>
<protein>
    <submittedName>
        <fullName evidence="2">Menaquinone-dependent protoporphyrinogen oxidase</fullName>
        <ecNumber evidence="2">1.3.5.3</ecNumber>
    </submittedName>
</protein>
<dbReference type="InterPro" id="IPR029039">
    <property type="entry name" value="Flavoprotein-like_sf"/>
</dbReference>
<dbReference type="EC" id="1.3.5.3" evidence="2"/>
<dbReference type="GO" id="GO:0070819">
    <property type="term" value="F:menaquinone-dependent protoporphyrinogen oxidase activity"/>
    <property type="evidence" value="ECO:0007669"/>
    <property type="project" value="TreeGrafter"/>
</dbReference>
<name>A0A852TI50_9BACI</name>
<dbReference type="EMBL" id="JACCBX010000007">
    <property type="protein sequence ID" value="NYE06794.1"/>
    <property type="molecule type" value="Genomic_DNA"/>
</dbReference>
<feature type="domain" description="Flavodoxin" evidence="1">
    <location>
        <begin position="4"/>
        <end position="143"/>
    </location>
</feature>
<dbReference type="PANTHER" id="PTHR38030:SF2">
    <property type="entry name" value="PROTOPORPHYRINOGEN IX DEHYDROGENASE [QUINONE]"/>
    <property type="match status" value="1"/>
</dbReference>
<dbReference type="InterPro" id="IPR052200">
    <property type="entry name" value="Protoporphyrinogen_IX_DH"/>
</dbReference>
<evidence type="ECO:0000313" key="3">
    <source>
        <dbReference type="Proteomes" id="UP000548423"/>
    </source>
</evidence>
<evidence type="ECO:0000259" key="1">
    <source>
        <dbReference type="Pfam" id="PF12724"/>
    </source>
</evidence>
<dbReference type="Pfam" id="PF12724">
    <property type="entry name" value="Flavodoxin_5"/>
    <property type="match status" value="1"/>
</dbReference>
<dbReference type="Gene3D" id="3.40.50.360">
    <property type="match status" value="1"/>
</dbReference>
<dbReference type="InterPro" id="IPR026816">
    <property type="entry name" value="Flavodoxin_dom"/>
</dbReference>
<sequence>MKTLIVYCSSHGTTEKAVQMVSEWMEGEVLAVDLKRDKITFAVGDYDFVIIGGSIHAGSIQGKIKHFIGKHFEELLTKKLGLFLCCWHDGETALEQFDKAFPEELRRISIANGIFGGEFLVSRMNFIERQIVKKVSGVTVDTSNLDTTAIMSFVMKINTTLSLV</sequence>
<dbReference type="PANTHER" id="PTHR38030">
    <property type="entry name" value="PROTOPORPHYRINOGEN IX DEHYDROGENASE [MENAQUINONE]"/>
    <property type="match status" value="1"/>
</dbReference>
<reference evidence="3" key="1">
    <citation type="submission" date="2020-07" db="EMBL/GenBank/DDBJ databases">
        <authorList>
            <person name="Partida-Martinez L."/>
            <person name="Huntemann M."/>
            <person name="Clum A."/>
            <person name="Wang J."/>
            <person name="Palaniappan K."/>
            <person name="Ritter S."/>
            <person name="Chen I.-M."/>
            <person name="Stamatis D."/>
            <person name="Reddy T."/>
            <person name="O'Malley R."/>
            <person name="Daum C."/>
            <person name="Shapiro N."/>
            <person name="Ivanova N."/>
            <person name="Kyrpides N."/>
            <person name="Woyke T."/>
        </authorList>
    </citation>
    <scope>NUCLEOTIDE SEQUENCE [LARGE SCALE GENOMIC DNA]</scope>
    <source>
        <strain evidence="3">AT2.8</strain>
    </source>
</reference>
<keyword evidence="2" id="KW-0560">Oxidoreductase</keyword>
<dbReference type="AlphaFoldDB" id="A0A852TI50"/>
<evidence type="ECO:0000313" key="2">
    <source>
        <dbReference type="EMBL" id="NYE06794.1"/>
    </source>
</evidence>